<keyword evidence="9" id="KW-1185">Reference proteome</keyword>
<dbReference type="GO" id="GO:0016055">
    <property type="term" value="P:Wnt signaling pathway"/>
    <property type="evidence" value="ECO:0007669"/>
    <property type="project" value="UniProtKB-KW"/>
</dbReference>
<evidence type="ECO:0000256" key="2">
    <source>
        <dbReference type="ARBA" id="ARBA00008632"/>
    </source>
</evidence>
<dbReference type="InterPro" id="IPR026694">
    <property type="entry name" value="CUSTOS"/>
</dbReference>
<proteinExistence type="inferred from homology"/>
<reference evidence="8" key="1">
    <citation type="thesis" date="2021" institute="BYU ScholarsArchive" country="Provo, UT, USA">
        <title>Applications of and Algorithms for Genome Assembly and Genomic Analyses with an Emphasis on Marine Teleosts.</title>
        <authorList>
            <person name="Pickett B.D."/>
        </authorList>
    </citation>
    <scope>NUCLEOTIDE SEQUENCE</scope>
    <source>
        <strain evidence="8">HI-2016</strain>
    </source>
</reference>
<comment type="subcellular location">
    <subcellularLocation>
        <location evidence="1">Nucleus envelope</location>
    </subcellularLocation>
</comment>
<dbReference type="EMBL" id="JAFBMS010000002">
    <property type="protein sequence ID" value="KAG9354685.1"/>
    <property type="molecule type" value="Genomic_DNA"/>
</dbReference>
<dbReference type="AlphaFoldDB" id="A0A8T2PTJ1"/>
<evidence type="ECO:0000256" key="6">
    <source>
        <dbReference type="ARBA" id="ARBA00023242"/>
    </source>
</evidence>
<comment type="caution">
    <text evidence="8">The sequence shown here is derived from an EMBL/GenBank/DDBJ whole genome shotgun (WGS) entry which is preliminary data.</text>
</comment>
<dbReference type="Proteomes" id="UP000824540">
    <property type="component" value="Unassembled WGS sequence"/>
</dbReference>
<comment type="similarity">
    <text evidence="2">Belongs to the CUSTOS family.</text>
</comment>
<dbReference type="OrthoDB" id="10053459at2759"/>
<sequence length="290" mass="31679">MAASKEAVPEEDCSSEDEDQEKFKEAVWSFGSTVTSSTHHNNSAGGNGNDMPSRRVTVSKHDHDGNELQTTPEFRAHVAKKLGALLDNCILETSIPKAPDISTIPSASGKDEDEEGFRLFSTSVPGTSAIQHSQPVPRRPIPSSSDSDSEMEMRLREAAVSVTDLLPPSLLPSMPHSASSPAPLSAEKKEKKTENGNGGESRKEGGRDNGSLGMKKKKKKRKLKEGRSEDGDVATNGEEFLHSKNKIEDQESTEEESFPQTDVTQQPQPEETVVKKRKKKKRKSEREGEG</sequence>
<feature type="compositionally biased region" description="Low complexity" evidence="7">
    <location>
        <begin position="165"/>
        <end position="185"/>
    </location>
</feature>
<evidence type="ECO:0000256" key="5">
    <source>
        <dbReference type="ARBA" id="ARBA00022687"/>
    </source>
</evidence>
<evidence type="ECO:0000256" key="3">
    <source>
        <dbReference type="ARBA" id="ARBA00013465"/>
    </source>
</evidence>
<protein>
    <recommendedName>
        <fullName evidence="3">Protein CUSTOS</fullName>
    </recommendedName>
</protein>
<dbReference type="PANTHER" id="PTHR14482">
    <property type="entry name" value="CHROMOSOME 12 ORF 43 HOMOLOG"/>
    <property type="match status" value="1"/>
</dbReference>
<gene>
    <name evidence="8" type="ORF">JZ751_001398</name>
</gene>
<evidence type="ECO:0000256" key="4">
    <source>
        <dbReference type="ARBA" id="ARBA00022473"/>
    </source>
</evidence>
<feature type="compositionally biased region" description="Acidic residues" evidence="7">
    <location>
        <begin position="9"/>
        <end position="20"/>
    </location>
</feature>
<feature type="region of interest" description="Disordered" evidence="7">
    <location>
        <begin position="1"/>
        <end position="72"/>
    </location>
</feature>
<dbReference type="Pfam" id="PF23999">
    <property type="entry name" value="CUSTOS"/>
    <property type="match status" value="1"/>
</dbReference>
<accession>A0A8T2PTJ1</accession>
<keyword evidence="6" id="KW-0539">Nucleus</keyword>
<dbReference type="PANTHER" id="PTHR14482:SF0">
    <property type="entry name" value="PROTEIN CUSTOS"/>
    <property type="match status" value="1"/>
</dbReference>
<evidence type="ECO:0000313" key="8">
    <source>
        <dbReference type="EMBL" id="KAG9354685.1"/>
    </source>
</evidence>
<dbReference type="GO" id="GO:0005635">
    <property type="term" value="C:nuclear envelope"/>
    <property type="evidence" value="ECO:0007669"/>
    <property type="project" value="UniProtKB-SubCell"/>
</dbReference>
<feature type="compositionally biased region" description="Basic and acidic residues" evidence="7">
    <location>
        <begin position="186"/>
        <end position="207"/>
    </location>
</feature>
<feature type="compositionally biased region" description="Basic residues" evidence="7">
    <location>
        <begin position="214"/>
        <end position="224"/>
    </location>
</feature>
<evidence type="ECO:0000256" key="1">
    <source>
        <dbReference type="ARBA" id="ARBA00004259"/>
    </source>
</evidence>
<feature type="compositionally biased region" description="Polar residues" evidence="7">
    <location>
        <begin position="258"/>
        <end position="269"/>
    </location>
</feature>
<dbReference type="GO" id="GO:0060061">
    <property type="term" value="P:Spemann organizer formation"/>
    <property type="evidence" value="ECO:0007669"/>
    <property type="project" value="TreeGrafter"/>
</dbReference>
<feature type="compositionally biased region" description="Low complexity" evidence="7">
    <location>
        <begin position="32"/>
        <end position="43"/>
    </location>
</feature>
<evidence type="ECO:0000313" key="9">
    <source>
        <dbReference type="Proteomes" id="UP000824540"/>
    </source>
</evidence>
<keyword evidence="5" id="KW-0879">Wnt signaling pathway</keyword>
<dbReference type="GO" id="GO:0030178">
    <property type="term" value="P:negative regulation of Wnt signaling pathway"/>
    <property type="evidence" value="ECO:0007669"/>
    <property type="project" value="TreeGrafter"/>
</dbReference>
<organism evidence="8 9">
    <name type="scientific">Albula glossodonta</name>
    <name type="common">roundjaw bonefish</name>
    <dbReference type="NCBI Taxonomy" id="121402"/>
    <lineage>
        <taxon>Eukaryota</taxon>
        <taxon>Metazoa</taxon>
        <taxon>Chordata</taxon>
        <taxon>Craniata</taxon>
        <taxon>Vertebrata</taxon>
        <taxon>Euteleostomi</taxon>
        <taxon>Actinopterygii</taxon>
        <taxon>Neopterygii</taxon>
        <taxon>Teleostei</taxon>
        <taxon>Albuliformes</taxon>
        <taxon>Albulidae</taxon>
        <taxon>Albula</taxon>
    </lineage>
</organism>
<feature type="compositionally biased region" description="Basic and acidic residues" evidence="7">
    <location>
        <begin position="239"/>
        <end position="249"/>
    </location>
</feature>
<name>A0A8T2PTJ1_9TELE</name>
<evidence type="ECO:0000256" key="7">
    <source>
        <dbReference type="SAM" id="MobiDB-lite"/>
    </source>
</evidence>
<keyword evidence="4" id="KW-0217">Developmental protein</keyword>
<feature type="compositionally biased region" description="Polar residues" evidence="7">
    <location>
        <begin position="121"/>
        <end position="134"/>
    </location>
</feature>
<feature type="region of interest" description="Disordered" evidence="7">
    <location>
        <begin position="121"/>
        <end position="290"/>
    </location>
</feature>